<dbReference type="InterPro" id="IPR036259">
    <property type="entry name" value="MFS_trans_sf"/>
</dbReference>
<dbReference type="EMBL" id="CAHIKZ030004269">
    <property type="protein sequence ID" value="CAE1309169.1"/>
    <property type="molecule type" value="Genomic_DNA"/>
</dbReference>
<dbReference type="PANTHER" id="PTHR10686">
    <property type="entry name" value="FOLATE TRANSPORTER"/>
    <property type="match status" value="1"/>
</dbReference>
<keyword evidence="4" id="KW-1185">Reference proteome</keyword>
<feature type="transmembrane region" description="Helical" evidence="2">
    <location>
        <begin position="110"/>
        <end position="134"/>
    </location>
</feature>
<keyword evidence="2" id="KW-0812">Transmembrane</keyword>
<evidence type="ECO:0000256" key="2">
    <source>
        <dbReference type="SAM" id="Phobius"/>
    </source>
</evidence>
<dbReference type="PANTHER" id="PTHR10686:SF18">
    <property type="entry name" value="IP11787P-RELATED"/>
    <property type="match status" value="1"/>
</dbReference>
<accession>A0A812DUC4</accession>
<proteinExistence type="inferred from homology"/>
<dbReference type="Proteomes" id="UP000597762">
    <property type="component" value="Unassembled WGS sequence"/>
</dbReference>
<dbReference type="InterPro" id="IPR002666">
    <property type="entry name" value="Folate_carrier"/>
</dbReference>
<gene>
    <name evidence="3" type="ORF">SPHA_60928</name>
</gene>
<dbReference type="OrthoDB" id="18814at2759"/>
<dbReference type="AlphaFoldDB" id="A0A812DUC4"/>
<feature type="transmembrane region" description="Helical" evidence="2">
    <location>
        <begin position="20"/>
        <end position="45"/>
    </location>
</feature>
<protein>
    <submittedName>
        <fullName evidence="3">SLC19A2_3</fullName>
    </submittedName>
</protein>
<comment type="caution">
    <text evidence="3">The sequence shown here is derived from an EMBL/GenBank/DDBJ whole genome shotgun (WGS) entry which is preliminary data.</text>
</comment>
<dbReference type="SUPFAM" id="SSF103473">
    <property type="entry name" value="MFS general substrate transporter"/>
    <property type="match status" value="1"/>
</dbReference>
<evidence type="ECO:0000256" key="1">
    <source>
        <dbReference type="ARBA" id="ARBA00005773"/>
    </source>
</evidence>
<reference evidence="3" key="1">
    <citation type="submission" date="2021-01" db="EMBL/GenBank/DDBJ databases">
        <authorList>
            <person name="Li R."/>
            <person name="Bekaert M."/>
        </authorList>
    </citation>
    <scope>NUCLEOTIDE SEQUENCE</scope>
    <source>
        <strain evidence="3">Farmed</strain>
    </source>
</reference>
<name>A0A812DUC4_ACAPH</name>
<organism evidence="3 4">
    <name type="scientific">Acanthosepion pharaonis</name>
    <name type="common">Pharaoh cuttlefish</name>
    <name type="synonym">Sepia pharaonis</name>
    <dbReference type="NCBI Taxonomy" id="158019"/>
    <lineage>
        <taxon>Eukaryota</taxon>
        <taxon>Metazoa</taxon>
        <taxon>Spiralia</taxon>
        <taxon>Lophotrochozoa</taxon>
        <taxon>Mollusca</taxon>
        <taxon>Cephalopoda</taxon>
        <taxon>Coleoidea</taxon>
        <taxon>Decapodiformes</taxon>
        <taxon>Sepiida</taxon>
        <taxon>Sepiina</taxon>
        <taxon>Sepiidae</taxon>
        <taxon>Acanthosepion</taxon>
    </lineage>
</organism>
<dbReference type="GO" id="GO:0005886">
    <property type="term" value="C:plasma membrane"/>
    <property type="evidence" value="ECO:0007669"/>
    <property type="project" value="TreeGrafter"/>
</dbReference>
<feature type="transmembrane region" description="Helical" evidence="2">
    <location>
        <begin position="77"/>
        <end position="98"/>
    </location>
</feature>
<keyword evidence="2" id="KW-0472">Membrane</keyword>
<dbReference type="Pfam" id="PF01770">
    <property type="entry name" value="Folate_carrier"/>
    <property type="match status" value="1"/>
</dbReference>
<comment type="similarity">
    <text evidence="1">Belongs to the reduced folate carrier (RFC) transporter (TC 2.A.48) family.</text>
</comment>
<feature type="transmembrane region" description="Helical" evidence="2">
    <location>
        <begin position="52"/>
        <end position="71"/>
    </location>
</feature>
<sequence length="219" mass="24504">MLKKQNLFLYEVIRVDHNSAYNYNAAVDATSLAICAAASFGIGFVTVDWSKYGELLLFFVNMVIGGLMVWMSFTDNIWVAYVCYLIIRIIFQTVLTIATYQVAVHLSSRCYGLVFGLNTFLALILETIMTVIVVDKHGLNLDVRTQFVVYGGYFGFLALPREKSFPVQKATPSTCFSHPSTAVPSDKHIRLATPPVLLPRKLLKCPPPKTKDSEGQHRT</sequence>
<dbReference type="GO" id="GO:0090482">
    <property type="term" value="F:vitamin transmembrane transporter activity"/>
    <property type="evidence" value="ECO:0007669"/>
    <property type="project" value="InterPro"/>
</dbReference>
<evidence type="ECO:0000313" key="3">
    <source>
        <dbReference type="EMBL" id="CAE1309169.1"/>
    </source>
</evidence>
<evidence type="ECO:0000313" key="4">
    <source>
        <dbReference type="Proteomes" id="UP000597762"/>
    </source>
</evidence>
<keyword evidence="2" id="KW-1133">Transmembrane helix</keyword>